<protein>
    <submittedName>
        <fullName evidence="2">Uncharacterized protein</fullName>
    </submittedName>
</protein>
<gene>
    <name evidence="2" type="ORF">E2C01_094755</name>
</gene>
<evidence type="ECO:0000256" key="1">
    <source>
        <dbReference type="SAM" id="MobiDB-lite"/>
    </source>
</evidence>
<evidence type="ECO:0000313" key="3">
    <source>
        <dbReference type="Proteomes" id="UP000324222"/>
    </source>
</evidence>
<feature type="compositionally biased region" description="Low complexity" evidence="1">
    <location>
        <begin position="33"/>
        <end position="44"/>
    </location>
</feature>
<dbReference type="AlphaFoldDB" id="A0A5B7JYH2"/>
<dbReference type="EMBL" id="VSRR010117962">
    <property type="protein sequence ID" value="MPC99346.1"/>
    <property type="molecule type" value="Genomic_DNA"/>
</dbReference>
<name>A0A5B7JYH2_PORTR</name>
<comment type="caution">
    <text evidence="2">The sequence shown here is derived from an EMBL/GenBank/DDBJ whole genome shotgun (WGS) entry which is preliminary data.</text>
</comment>
<accession>A0A5B7JYH2</accession>
<organism evidence="2 3">
    <name type="scientific">Portunus trituberculatus</name>
    <name type="common">Swimming crab</name>
    <name type="synonym">Neptunus trituberculatus</name>
    <dbReference type="NCBI Taxonomy" id="210409"/>
    <lineage>
        <taxon>Eukaryota</taxon>
        <taxon>Metazoa</taxon>
        <taxon>Ecdysozoa</taxon>
        <taxon>Arthropoda</taxon>
        <taxon>Crustacea</taxon>
        <taxon>Multicrustacea</taxon>
        <taxon>Malacostraca</taxon>
        <taxon>Eumalacostraca</taxon>
        <taxon>Eucarida</taxon>
        <taxon>Decapoda</taxon>
        <taxon>Pleocyemata</taxon>
        <taxon>Brachyura</taxon>
        <taxon>Eubrachyura</taxon>
        <taxon>Portunoidea</taxon>
        <taxon>Portunidae</taxon>
        <taxon>Portuninae</taxon>
        <taxon>Portunus</taxon>
    </lineage>
</organism>
<feature type="region of interest" description="Disordered" evidence="1">
    <location>
        <begin position="27"/>
        <end position="52"/>
    </location>
</feature>
<proteinExistence type="predicted"/>
<reference evidence="2 3" key="1">
    <citation type="submission" date="2019-05" db="EMBL/GenBank/DDBJ databases">
        <title>Another draft genome of Portunus trituberculatus and its Hox gene families provides insights of decapod evolution.</title>
        <authorList>
            <person name="Jeong J.-H."/>
            <person name="Song I."/>
            <person name="Kim S."/>
            <person name="Choi T."/>
            <person name="Kim D."/>
            <person name="Ryu S."/>
            <person name="Kim W."/>
        </authorList>
    </citation>
    <scope>NUCLEOTIDE SEQUENCE [LARGE SCALE GENOMIC DNA]</scope>
    <source>
        <tissue evidence="2">Muscle</tissue>
    </source>
</reference>
<dbReference type="Proteomes" id="UP000324222">
    <property type="component" value="Unassembled WGS sequence"/>
</dbReference>
<sequence>MSLPLDTHKLYLNCSTLVLASVRFSTPRPPLTSPSYPLTPTHSHFSAQQPVK</sequence>
<keyword evidence="3" id="KW-1185">Reference proteome</keyword>
<evidence type="ECO:0000313" key="2">
    <source>
        <dbReference type="EMBL" id="MPC99346.1"/>
    </source>
</evidence>